<organism evidence="2 3">
    <name type="scientific">Prorocentrum cordatum</name>
    <dbReference type="NCBI Taxonomy" id="2364126"/>
    <lineage>
        <taxon>Eukaryota</taxon>
        <taxon>Sar</taxon>
        <taxon>Alveolata</taxon>
        <taxon>Dinophyceae</taxon>
        <taxon>Prorocentrales</taxon>
        <taxon>Prorocentraceae</taxon>
        <taxon>Prorocentrum</taxon>
    </lineage>
</organism>
<evidence type="ECO:0000313" key="3">
    <source>
        <dbReference type="Proteomes" id="UP001189429"/>
    </source>
</evidence>
<feature type="compositionally biased region" description="Low complexity" evidence="1">
    <location>
        <begin position="9"/>
        <end position="28"/>
    </location>
</feature>
<name>A0ABN9W0N7_9DINO</name>
<feature type="compositionally biased region" description="Basic and acidic residues" evidence="1">
    <location>
        <begin position="40"/>
        <end position="51"/>
    </location>
</feature>
<reference evidence="2" key="1">
    <citation type="submission" date="2023-10" db="EMBL/GenBank/DDBJ databases">
        <authorList>
            <person name="Chen Y."/>
            <person name="Shah S."/>
            <person name="Dougan E. K."/>
            <person name="Thang M."/>
            <person name="Chan C."/>
        </authorList>
    </citation>
    <scope>NUCLEOTIDE SEQUENCE [LARGE SCALE GENOMIC DNA]</scope>
</reference>
<comment type="caution">
    <text evidence="2">The sequence shown here is derived from an EMBL/GenBank/DDBJ whole genome shotgun (WGS) entry which is preliminary data.</text>
</comment>
<feature type="region of interest" description="Disordered" evidence="1">
    <location>
        <begin position="1"/>
        <end position="51"/>
    </location>
</feature>
<accession>A0ABN9W0N7</accession>
<feature type="non-terminal residue" evidence="2">
    <location>
        <position position="1"/>
    </location>
</feature>
<dbReference type="Proteomes" id="UP001189429">
    <property type="component" value="Unassembled WGS sequence"/>
</dbReference>
<dbReference type="EMBL" id="CAUYUJ010017969">
    <property type="protein sequence ID" value="CAK0879535.1"/>
    <property type="molecule type" value="Genomic_DNA"/>
</dbReference>
<keyword evidence="3" id="KW-1185">Reference proteome</keyword>
<evidence type="ECO:0000313" key="2">
    <source>
        <dbReference type="EMBL" id="CAK0879535.1"/>
    </source>
</evidence>
<protein>
    <submittedName>
        <fullName evidence="2">Uncharacterized protein</fullName>
    </submittedName>
</protein>
<proteinExistence type="predicted"/>
<evidence type="ECO:0000256" key="1">
    <source>
        <dbReference type="SAM" id="MobiDB-lite"/>
    </source>
</evidence>
<gene>
    <name evidence="2" type="ORF">PCOR1329_LOCUS62935</name>
</gene>
<sequence length="156" mass="16683">GARARLGRASHGAGAAPEAALRGAAAARGRLRRRGAQLEQRPRGLDRRSREGAQWLRCAPACTVALRPRREPEVRPLRAEPVTSAGSRQEGAKLVETAKGGGMLEAKDDVEILEDFDFSGPIVIVDPSEVDQEIMGFGGAFTEVAAVIFDNLSPER</sequence>